<proteinExistence type="predicted"/>
<evidence type="ECO:0000313" key="1">
    <source>
        <dbReference type="EMBL" id="JAD34051.1"/>
    </source>
</evidence>
<dbReference type="AlphaFoldDB" id="A0A0A8Z5H3"/>
<protein>
    <submittedName>
        <fullName evidence="1">Uncharacterized protein</fullName>
    </submittedName>
</protein>
<accession>A0A0A8Z5H3</accession>
<dbReference type="EMBL" id="GBRH01263844">
    <property type="protein sequence ID" value="JAD34051.1"/>
    <property type="molecule type" value="Transcribed_RNA"/>
</dbReference>
<reference evidence="1" key="2">
    <citation type="journal article" date="2015" name="Data Brief">
        <title>Shoot transcriptome of the giant reed, Arundo donax.</title>
        <authorList>
            <person name="Barrero R.A."/>
            <person name="Guerrero F.D."/>
            <person name="Moolhuijzen P."/>
            <person name="Goolsby J.A."/>
            <person name="Tidwell J."/>
            <person name="Bellgard S.E."/>
            <person name="Bellgard M.I."/>
        </authorList>
    </citation>
    <scope>NUCLEOTIDE SEQUENCE</scope>
    <source>
        <tissue evidence="1">Shoot tissue taken approximately 20 cm above the soil surface</tissue>
    </source>
</reference>
<name>A0A0A8Z5H3_ARUDO</name>
<sequence>MKSNCWSGQGVIGIDTVTE</sequence>
<organism evidence="1">
    <name type="scientific">Arundo donax</name>
    <name type="common">Giant reed</name>
    <name type="synonym">Donax arundinaceus</name>
    <dbReference type="NCBI Taxonomy" id="35708"/>
    <lineage>
        <taxon>Eukaryota</taxon>
        <taxon>Viridiplantae</taxon>
        <taxon>Streptophyta</taxon>
        <taxon>Embryophyta</taxon>
        <taxon>Tracheophyta</taxon>
        <taxon>Spermatophyta</taxon>
        <taxon>Magnoliopsida</taxon>
        <taxon>Liliopsida</taxon>
        <taxon>Poales</taxon>
        <taxon>Poaceae</taxon>
        <taxon>PACMAD clade</taxon>
        <taxon>Arundinoideae</taxon>
        <taxon>Arundineae</taxon>
        <taxon>Arundo</taxon>
    </lineage>
</organism>
<reference evidence="1" key="1">
    <citation type="submission" date="2014-09" db="EMBL/GenBank/DDBJ databases">
        <authorList>
            <person name="Magalhaes I.L.F."/>
            <person name="Oliveira U."/>
            <person name="Santos F.R."/>
            <person name="Vidigal T.H.D.A."/>
            <person name="Brescovit A.D."/>
            <person name="Santos A.J."/>
        </authorList>
    </citation>
    <scope>NUCLEOTIDE SEQUENCE</scope>
    <source>
        <tissue evidence="1">Shoot tissue taken approximately 20 cm above the soil surface</tissue>
    </source>
</reference>